<organism evidence="2 3">
    <name type="scientific">Mucuna pruriens</name>
    <name type="common">Velvet bean</name>
    <name type="synonym">Dolichos pruriens</name>
    <dbReference type="NCBI Taxonomy" id="157652"/>
    <lineage>
        <taxon>Eukaryota</taxon>
        <taxon>Viridiplantae</taxon>
        <taxon>Streptophyta</taxon>
        <taxon>Embryophyta</taxon>
        <taxon>Tracheophyta</taxon>
        <taxon>Spermatophyta</taxon>
        <taxon>Magnoliopsida</taxon>
        <taxon>eudicotyledons</taxon>
        <taxon>Gunneridae</taxon>
        <taxon>Pentapetalae</taxon>
        <taxon>rosids</taxon>
        <taxon>fabids</taxon>
        <taxon>Fabales</taxon>
        <taxon>Fabaceae</taxon>
        <taxon>Papilionoideae</taxon>
        <taxon>50 kb inversion clade</taxon>
        <taxon>NPAAA clade</taxon>
        <taxon>indigoferoid/millettioid clade</taxon>
        <taxon>Phaseoleae</taxon>
        <taxon>Mucuna</taxon>
    </lineage>
</organism>
<dbReference type="Proteomes" id="UP000257109">
    <property type="component" value="Unassembled WGS sequence"/>
</dbReference>
<proteinExistence type="predicted"/>
<comment type="caution">
    <text evidence="2">The sequence shown here is derived from an EMBL/GenBank/DDBJ whole genome shotgun (WGS) entry which is preliminary data.</text>
</comment>
<evidence type="ECO:0000313" key="2">
    <source>
        <dbReference type="EMBL" id="RDX60727.1"/>
    </source>
</evidence>
<dbReference type="OrthoDB" id="1588050at2759"/>
<feature type="region of interest" description="Disordered" evidence="1">
    <location>
        <begin position="122"/>
        <end position="142"/>
    </location>
</feature>
<feature type="region of interest" description="Disordered" evidence="1">
    <location>
        <begin position="170"/>
        <end position="218"/>
    </location>
</feature>
<evidence type="ECO:0000313" key="3">
    <source>
        <dbReference type="Proteomes" id="UP000257109"/>
    </source>
</evidence>
<dbReference type="PANTHER" id="PTHR36746">
    <property type="entry name" value="BNAC04G51760D PROTEIN"/>
    <property type="match status" value="1"/>
</dbReference>
<evidence type="ECO:0000256" key="1">
    <source>
        <dbReference type="SAM" id="MobiDB-lite"/>
    </source>
</evidence>
<protein>
    <submittedName>
        <fullName evidence="2">Uncharacterized protein</fullName>
    </submittedName>
</protein>
<keyword evidence="3" id="KW-1185">Reference proteome</keyword>
<feature type="compositionally biased region" description="Polar residues" evidence="1">
    <location>
        <begin position="200"/>
        <end position="210"/>
    </location>
</feature>
<dbReference type="PANTHER" id="PTHR36746:SF12">
    <property type="entry name" value="DUF4005 DOMAIN-CONTAINING PROTEIN"/>
    <property type="match status" value="1"/>
</dbReference>
<sequence>MENTTTSRSSICWKIRQALSTNPAFRAIHRIKHYYQEPRPVTTHANSSSLPPFTHLPQNMKTNNTQGEGVIPIEFDSSIPTSPPMVHGQVSKVASPHVGISQVAAKVEPEPWHVQGSRVGAFKGEHNGKATTGPWKDSEQQDKKTLDINDTFTEYIQRAKYRIKTVSNVGRGQNYSAPDEASGSINKMENQKDHAKKIKTTSNVGIGRTSSLKRGHKS</sequence>
<dbReference type="AlphaFoldDB" id="A0A371E423"/>
<accession>A0A371E423</accession>
<gene>
    <name evidence="2" type="ORF">CR513_61105</name>
</gene>
<name>A0A371E423_MUCPR</name>
<dbReference type="EMBL" id="QJKJ01016627">
    <property type="protein sequence ID" value="RDX60727.1"/>
    <property type="molecule type" value="Genomic_DNA"/>
</dbReference>
<reference evidence="2" key="1">
    <citation type="submission" date="2018-05" db="EMBL/GenBank/DDBJ databases">
        <title>Draft genome of Mucuna pruriens seed.</title>
        <authorList>
            <person name="Nnadi N.E."/>
            <person name="Vos R."/>
            <person name="Hasami M.H."/>
            <person name="Devisetty U.K."/>
            <person name="Aguiy J.C."/>
        </authorList>
    </citation>
    <scope>NUCLEOTIDE SEQUENCE [LARGE SCALE GENOMIC DNA]</scope>
    <source>
        <strain evidence="2">JCA_2017</strain>
    </source>
</reference>
<feature type="non-terminal residue" evidence="2">
    <location>
        <position position="1"/>
    </location>
</feature>